<comment type="subcellular location">
    <subcellularLocation>
        <location evidence="1">Membrane</location>
        <topology evidence="1">Multi-pass membrane protein</topology>
    </subcellularLocation>
</comment>
<feature type="transmembrane region" description="Helical" evidence="8">
    <location>
        <begin position="218"/>
        <end position="241"/>
    </location>
</feature>
<feature type="transmembrane region" description="Helical" evidence="8">
    <location>
        <begin position="345"/>
        <end position="365"/>
    </location>
</feature>
<dbReference type="NCBIfam" id="TIGR00912">
    <property type="entry name" value="2A0309"/>
    <property type="match status" value="1"/>
</dbReference>
<feature type="transmembrane region" description="Helical" evidence="8">
    <location>
        <begin position="272"/>
        <end position="296"/>
    </location>
</feature>
<keyword evidence="7 8" id="KW-0472">Membrane</keyword>
<feature type="transmembrane region" description="Helical" evidence="8">
    <location>
        <begin position="77"/>
        <end position="95"/>
    </location>
</feature>
<reference evidence="10" key="1">
    <citation type="journal article" date="2019" name="Int. J. Syst. Evol. Microbiol.">
        <title>The Global Catalogue of Microorganisms (GCM) 10K type strain sequencing project: providing services to taxonomists for standard genome sequencing and annotation.</title>
        <authorList>
            <consortium name="The Broad Institute Genomics Platform"/>
            <consortium name="The Broad Institute Genome Sequencing Center for Infectious Disease"/>
            <person name="Wu L."/>
            <person name="Ma J."/>
        </authorList>
    </citation>
    <scope>NUCLEOTIDE SEQUENCE [LARGE SCALE GENOMIC DNA]</scope>
    <source>
        <strain evidence="10">CECT 7184</strain>
    </source>
</reference>
<comment type="caution">
    <text evidence="9">The sequence shown here is derived from an EMBL/GenBank/DDBJ whole genome shotgun (WGS) entry which is preliminary data.</text>
</comment>
<dbReference type="EMBL" id="JBHSOZ010000004">
    <property type="protein sequence ID" value="MFC5713097.1"/>
    <property type="molecule type" value="Genomic_DNA"/>
</dbReference>
<keyword evidence="3" id="KW-0813">Transport</keyword>
<keyword evidence="6 8" id="KW-1133">Transmembrane helix</keyword>
<evidence type="ECO:0000256" key="8">
    <source>
        <dbReference type="SAM" id="Phobius"/>
    </source>
</evidence>
<comment type="similarity">
    <text evidence="2">Belongs to the amino acid-polyamine-organocation (APC) superfamily. Spore germination protein (SGP) (TC 2.A.3.9) family.</text>
</comment>
<feature type="transmembrane region" description="Helical" evidence="8">
    <location>
        <begin position="181"/>
        <end position="206"/>
    </location>
</feature>
<protein>
    <submittedName>
        <fullName evidence="9">Endospore germination permease</fullName>
    </submittedName>
</protein>
<evidence type="ECO:0000256" key="3">
    <source>
        <dbReference type="ARBA" id="ARBA00022448"/>
    </source>
</evidence>
<accession>A0ABW0YP28</accession>
<dbReference type="RefSeq" id="WP_385940601.1">
    <property type="nucleotide sequence ID" value="NZ_JBHSOZ010000004.1"/>
</dbReference>
<organism evidence="9 10">
    <name type="scientific">Thalassorhabdus alkalitolerans</name>
    <dbReference type="NCBI Taxonomy" id="2282697"/>
    <lineage>
        <taxon>Bacteria</taxon>
        <taxon>Bacillati</taxon>
        <taxon>Bacillota</taxon>
        <taxon>Bacilli</taxon>
        <taxon>Bacillales</taxon>
        <taxon>Bacillaceae</taxon>
        <taxon>Thalassorhabdus</taxon>
    </lineage>
</organism>
<feature type="transmembrane region" description="Helical" evidence="8">
    <location>
        <begin position="308"/>
        <end position="325"/>
    </location>
</feature>
<dbReference type="PANTHER" id="PTHR34975">
    <property type="entry name" value="SPORE GERMINATION PROTEIN A2"/>
    <property type="match status" value="1"/>
</dbReference>
<evidence type="ECO:0000256" key="7">
    <source>
        <dbReference type="ARBA" id="ARBA00023136"/>
    </source>
</evidence>
<evidence type="ECO:0000313" key="10">
    <source>
        <dbReference type="Proteomes" id="UP001596142"/>
    </source>
</evidence>
<evidence type="ECO:0000256" key="4">
    <source>
        <dbReference type="ARBA" id="ARBA00022544"/>
    </source>
</evidence>
<feature type="transmembrane region" description="Helical" evidence="8">
    <location>
        <begin position="115"/>
        <end position="134"/>
    </location>
</feature>
<keyword evidence="10" id="KW-1185">Reference proteome</keyword>
<evidence type="ECO:0000313" key="9">
    <source>
        <dbReference type="EMBL" id="MFC5713097.1"/>
    </source>
</evidence>
<evidence type="ECO:0000256" key="1">
    <source>
        <dbReference type="ARBA" id="ARBA00004141"/>
    </source>
</evidence>
<gene>
    <name evidence="9" type="ORF">ACFPU1_09905</name>
</gene>
<dbReference type="InterPro" id="IPR004761">
    <property type="entry name" value="Spore_GerAB"/>
</dbReference>
<keyword evidence="5 8" id="KW-0812">Transmembrane</keyword>
<dbReference type="Proteomes" id="UP001596142">
    <property type="component" value="Unassembled WGS sequence"/>
</dbReference>
<sequence>MQKARIGLIQLFFLMALFQSGSAVIVGVGINARQDAWIAILLGMAAGMLLFLIYAYLFSQYPELPLSKYAEKILGSFLGKFVGFLYALYFCYIGARVLRDFADLVIIELIPETPMFVISLLMILVVIYGCYAGFEVIARSSEIFFPIVFVIALAFAIFVLVGDLPDVKHLQPVLEDGWTNVFSVVFPLLITFPFGELIAFTALLPYVSQYKNNIVIKVGLGAILFTGLFLSLLMSLIIAVMTPEITQYSAFPLLDVVEKINIRDFIQRIDPVAVVILHVGGFFKIVIFAYAAIVSLSTVFNTEEKKGWVTYTVAGMIYIPSLIIADNTIEHFQVGLEWVPYYLHIPFQIIIPLLLAVIVVMKNFFSRKKSNQSASS</sequence>
<proteinExistence type="inferred from homology"/>
<feature type="transmembrane region" description="Helical" evidence="8">
    <location>
        <begin position="12"/>
        <end position="30"/>
    </location>
</feature>
<dbReference type="PANTHER" id="PTHR34975:SF2">
    <property type="entry name" value="SPORE GERMINATION PROTEIN A2"/>
    <property type="match status" value="1"/>
</dbReference>
<feature type="transmembrane region" description="Helical" evidence="8">
    <location>
        <begin position="36"/>
        <end position="57"/>
    </location>
</feature>
<dbReference type="Pfam" id="PF03845">
    <property type="entry name" value="Spore_permease"/>
    <property type="match status" value="1"/>
</dbReference>
<evidence type="ECO:0000256" key="6">
    <source>
        <dbReference type="ARBA" id="ARBA00022989"/>
    </source>
</evidence>
<name>A0ABW0YP28_9BACI</name>
<evidence type="ECO:0000256" key="5">
    <source>
        <dbReference type="ARBA" id="ARBA00022692"/>
    </source>
</evidence>
<feature type="transmembrane region" description="Helical" evidence="8">
    <location>
        <begin position="143"/>
        <end position="161"/>
    </location>
</feature>
<keyword evidence="4" id="KW-0309">Germination</keyword>
<evidence type="ECO:0000256" key="2">
    <source>
        <dbReference type="ARBA" id="ARBA00007998"/>
    </source>
</evidence>